<dbReference type="OrthoDB" id="442176at2759"/>
<keyword evidence="5" id="KW-1185">Reference proteome</keyword>
<gene>
    <name evidence="4" type="ORF">Baya_12317</name>
</gene>
<organism evidence="4 5">
    <name type="scientific">Bagarius yarrelli</name>
    <name type="common">Goonch</name>
    <name type="synonym">Bagrus yarrelli</name>
    <dbReference type="NCBI Taxonomy" id="175774"/>
    <lineage>
        <taxon>Eukaryota</taxon>
        <taxon>Metazoa</taxon>
        <taxon>Chordata</taxon>
        <taxon>Craniata</taxon>
        <taxon>Vertebrata</taxon>
        <taxon>Euteleostomi</taxon>
        <taxon>Actinopterygii</taxon>
        <taxon>Neopterygii</taxon>
        <taxon>Teleostei</taxon>
        <taxon>Ostariophysi</taxon>
        <taxon>Siluriformes</taxon>
        <taxon>Sisoridae</taxon>
        <taxon>Sisorinae</taxon>
        <taxon>Bagarius</taxon>
    </lineage>
</organism>
<evidence type="ECO:0000256" key="2">
    <source>
        <dbReference type="ARBA" id="ARBA00022741"/>
    </source>
</evidence>
<evidence type="ECO:0000313" key="5">
    <source>
        <dbReference type="Proteomes" id="UP000319801"/>
    </source>
</evidence>
<dbReference type="SUPFAM" id="SSF52540">
    <property type="entry name" value="P-loop containing nucleoside triphosphate hydrolases"/>
    <property type="match status" value="1"/>
</dbReference>
<evidence type="ECO:0000313" key="4">
    <source>
        <dbReference type="EMBL" id="TSS97542.1"/>
    </source>
</evidence>
<dbReference type="InterPro" id="IPR027417">
    <property type="entry name" value="P-loop_NTPase"/>
</dbReference>
<dbReference type="Proteomes" id="UP000319801">
    <property type="component" value="Unassembled WGS sequence"/>
</dbReference>
<dbReference type="PANTHER" id="PTHR23359">
    <property type="entry name" value="NUCLEOTIDE KINASE"/>
    <property type="match status" value="1"/>
</dbReference>
<evidence type="ECO:0000256" key="3">
    <source>
        <dbReference type="ARBA" id="ARBA00022777"/>
    </source>
</evidence>
<keyword evidence="2" id="KW-0547">Nucleotide-binding</keyword>
<keyword evidence="1" id="KW-0808">Transferase</keyword>
<dbReference type="InterPro" id="IPR000850">
    <property type="entry name" value="Adenylat/UMP-CMP_kin"/>
</dbReference>
<comment type="caution">
    <text evidence="4">The sequence shown here is derived from an EMBL/GenBank/DDBJ whole genome shotgun (WGS) entry which is preliminary data.</text>
</comment>
<dbReference type="GO" id="GO:0019205">
    <property type="term" value="F:nucleobase-containing compound kinase activity"/>
    <property type="evidence" value="ECO:0007669"/>
    <property type="project" value="InterPro"/>
</dbReference>
<proteinExistence type="predicted"/>
<keyword evidence="3 4" id="KW-0418">Kinase</keyword>
<name>A0A556V346_BAGYA</name>
<evidence type="ECO:0000256" key="1">
    <source>
        <dbReference type="ARBA" id="ARBA00022679"/>
    </source>
</evidence>
<accession>A0A556V346</accession>
<dbReference type="AlphaFoldDB" id="A0A556V346"/>
<dbReference type="EMBL" id="VCAZ01000106">
    <property type="protein sequence ID" value="TSS97542.1"/>
    <property type="molecule type" value="Genomic_DNA"/>
</dbReference>
<reference evidence="4 5" key="1">
    <citation type="journal article" date="2019" name="Genome Biol. Evol.">
        <title>Whole-Genome Sequencing of the Giant Devil Catfish, Bagarius yarrelli.</title>
        <authorList>
            <person name="Jiang W."/>
            <person name="Lv Y."/>
            <person name="Cheng L."/>
            <person name="Yang K."/>
            <person name="Chao B."/>
            <person name="Wang X."/>
            <person name="Li Y."/>
            <person name="Pan X."/>
            <person name="You X."/>
            <person name="Zhang Y."/>
            <person name="Yang J."/>
            <person name="Li J."/>
            <person name="Zhang X."/>
            <person name="Liu S."/>
            <person name="Sun C."/>
            <person name="Yang J."/>
            <person name="Shi Q."/>
        </authorList>
    </citation>
    <scope>NUCLEOTIDE SEQUENCE [LARGE SCALE GENOMIC DNA]</scope>
    <source>
        <strain evidence="4">JWS20170419001</strain>
        <tissue evidence="4">Muscle</tissue>
    </source>
</reference>
<sequence length="115" mass="12823">MEVTVRHGKGFLISGFPRDLRQAEDYDAKMGQPCAVLLLDCSGSTMNRRLQQRTLSSLRPTDACHREACLRVESFCSGVTPVVSHYNTLGLLHKIDAELPPEEVFEQICLVLDSC</sequence>
<dbReference type="GO" id="GO:0005524">
    <property type="term" value="F:ATP binding"/>
    <property type="evidence" value="ECO:0007669"/>
    <property type="project" value="InterPro"/>
</dbReference>
<dbReference type="Pfam" id="PF00406">
    <property type="entry name" value="ADK"/>
    <property type="match status" value="1"/>
</dbReference>
<protein>
    <submittedName>
        <fullName evidence="4">Adenylate kinase isoenzyme 5</fullName>
    </submittedName>
</protein>
<dbReference type="Gene3D" id="3.40.50.300">
    <property type="entry name" value="P-loop containing nucleotide triphosphate hydrolases"/>
    <property type="match status" value="1"/>
</dbReference>
<dbReference type="GO" id="GO:0006139">
    <property type="term" value="P:nucleobase-containing compound metabolic process"/>
    <property type="evidence" value="ECO:0007669"/>
    <property type="project" value="InterPro"/>
</dbReference>